<dbReference type="EMBL" id="FZNR01000008">
    <property type="protein sequence ID" value="SNS00177.1"/>
    <property type="molecule type" value="Genomic_DNA"/>
</dbReference>
<keyword evidence="2" id="KW-0732">Signal</keyword>
<dbReference type="OrthoDB" id="3284286at2"/>
<gene>
    <name evidence="3" type="ORF">SAMN06264365_108182</name>
</gene>
<evidence type="ECO:0000313" key="3">
    <source>
        <dbReference type="EMBL" id="SNS00177.1"/>
    </source>
</evidence>
<dbReference type="Gene3D" id="2.60.40.10">
    <property type="entry name" value="Immunoglobulins"/>
    <property type="match status" value="1"/>
</dbReference>
<evidence type="ECO:0000256" key="2">
    <source>
        <dbReference type="SAM" id="SignalP"/>
    </source>
</evidence>
<feature type="signal peptide" evidence="2">
    <location>
        <begin position="1"/>
        <end position="30"/>
    </location>
</feature>
<dbReference type="Proteomes" id="UP000198415">
    <property type="component" value="Unassembled WGS sequence"/>
</dbReference>
<proteinExistence type="predicted"/>
<feature type="region of interest" description="Disordered" evidence="1">
    <location>
        <begin position="127"/>
        <end position="153"/>
    </location>
</feature>
<organism evidence="3 4">
    <name type="scientific">Actinoplanes regularis</name>
    <dbReference type="NCBI Taxonomy" id="52697"/>
    <lineage>
        <taxon>Bacteria</taxon>
        <taxon>Bacillati</taxon>
        <taxon>Actinomycetota</taxon>
        <taxon>Actinomycetes</taxon>
        <taxon>Micromonosporales</taxon>
        <taxon>Micromonosporaceae</taxon>
        <taxon>Actinoplanes</taxon>
    </lineage>
</organism>
<dbReference type="RefSeq" id="WP_089295126.1">
    <property type="nucleotide sequence ID" value="NZ_BOMU01000050.1"/>
</dbReference>
<dbReference type="GO" id="GO:0005975">
    <property type="term" value="P:carbohydrate metabolic process"/>
    <property type="evidence" value="ECO:0007669"/>
    <property type="project" value="UniProtKB-ARBA"/>
</dbReference>
<feature type="compositionally biased region" description="Polar residues" evidence="1">
    <location>
        <begin position="130"/>
        <end position="142"/>
    </location>
</feature>
<protein>
    <recommendedName>
        <fullName evidence="5">Ig-like domain (Group 3)</fullName>
    </recommendedName>
</protein>
<evidence type="ECO:0008006" key="5">
    <source>
        <dbReference type="Google" id="ProtNLM"/>
    </source>
</evidence>
<keyword evidence="4" id="KW-1185">Reference proteome</keyword>
<evidence type="ECO:0000256" key="1">
    <source>
        <dbReference type="SAM" id="MobiDB-lite"/>
    </source>
</evidence>
<reference evidence="3 4" key="1">
    <citation type="submission" date="2017-06" db="EMBL/GenBank/DDBJ databases">
        <authorList>
            <person name="Kim H.J."/>
            <person name="Triplett B.A."/>
        </authorList>
    </citation>
    <scope>NUCLEOTIDE SEQUENCE [LARGE SCALE GENOMIC DNA]</scope>
    <source>
        <strain evidence="3 4">DSM 43151</strain>
    </source>
</reference>
<name>A0A239AX45_9ACTN</name>
<feature type="chain" id="PRO_5012782806" description="Ig-like domain (Group 3)" evidence="2">
    <location>
        <begin position="31"/>
        <end position="768"/>
    </location>
</feature>
<accession>A0A239AX45</accession>
<dbReference type="InterPro" id="IPR013783">
    <property type="entry name" value="Ig-like_fold"/>
</dbReference>
<evidence type="ECO:0000313" key="4">
    <source>
        <dbReference type="Proteomes" id="UP000198415"/>
    </source>
</evidence>
<dbReference type="Pfam" id="PF17957">
    <property type="entry name" value="Big_7"/>
    <property type="match status" value="1"/>
</dbReference>
<sequence length="768" mass="81970">MLHHSILRWALGGLTATALSVTGLSAPAYAADTPALIAGAPQQLTAALGERFDVTLSVTNTSDTAVDGAAVTFDTVWAFEDLEQFSNCEYDGGLVRACVFDQTLEPGKSYRLVVPFRVREDSRAPKSHDSFFNWQPASTHASAGTPGTGPALRLQEGDRIGEGVDDGWQRLTLTVTGDNGVDLAAVGGTAIGWVGDVVEAEVGVRNSGPATLDLSRIGNPAAVVIIEPPAGTSIVSAPGCFKVTSTQAVCHTAYVFKVGEAKTWKLALRIDKSVPGAAGSVDVNPDCACDRFFGDIDKSNNRAPLTVDASVDETKPAIEDAGLVANQALPYVASFQPRVTDNNKVTKVEVTGAPATTLSTCTPQTSSDRWLCKVTQQVGYNTEADNVLTIKAYDAAGNISEPVSVPVHVDREFPRFSVSPAPKSSLRSGTVTVTLNDVPADVKEVRVLDSKTDALITTLTAGPWTYTWDATNDATPPAFLAVDRVENVWHVSTDYIVDDEPPVIDHVDTVSQYLPNRVDTGTGWVGSMAYLEYSASDESPIARTEWWVNGVLASTERLFRWDVHTINAPTAQVELRVWDAAGHAASKSFTVNIDKTVSATVVAPAQNTLIRGTSFVTSVTVGDPHGKAYSTILSPVYVPGSRSSAKVTSGKDGTKTITWEVADRLGNVAQFKRTVIVDNTAPAASLKSAPANNAKLTRTFGVTVNASDKNGIGRVELLINGKKVAVDYRAGWGFTIDPKKYGKSFTVQLRVYDRAGNSRLTTKRTYRR</sequence>
<dbReference type="AlphaFoldDB" id="A0A239AX45"/>